<evidence type="ECO:0000256" key="4">
    <source>
        <dbReference type="ARBA" id="ARBA00023014"/>
    </source>
</evidence>
<keyword evidence="8" id="KW-1185">Reference proteome</keyword>
<evidence type="ECO:0000256" key="2">
    <source>
        <dbReference type="ARBA" id="ARBA00022723"/>
    </source>
</evidence>
<feature type="domain" description="Iron-binding zinc finger CDGSH type" evidence="6">
    <location>
        <begin position="96"/>
        <end position="131"/>
    </location>
</feature>
<dbReference type="EMBL" id="OMOI01000001">
    <property type="protein sequence ID" value="SPF75372.1"/>
    <property type="molecule type" value="Genomic_DNA"/>
</dbReference>
<dbReference type="Pfam" id="PF09360">
    <property type="entry name" value="zf-CDGSH"/>
    <property type="match status" value="2"/>
</dbReference>
<evidence type="ECO:0000259" key="6">
    <source>
        <dbReference type="SMART" id="SM00704"/>
    </source>
</evidence>
<evidence type="ECO:0000256" key="1">
    <source>
        <dbReference type="ARBA" id="ARBA00022714"/>
    </source>
</evidence>
<dbReference type="InterPro" id="IPR010693">
    <property type="entry name" value="Divergent_4Fe-4S_mono-cluster"/>
</dbReference>
<feature type="region of interest" description="Disordered" evidence="5">
    <location>
        <begin position="131"/>
        <end position="158"/>
    </location>
</feature>
<feature type="compositionally biased region" description="Low complexity" evidence="5">
    <location>
        <begin position="131"/>
        <end position="142"/>
    </location>
</feature>
<keyword evidence="2" id="KW-0479">Metal-binding</keyword>
<dbReference type="PANTHER" id="PTHR46491:SF3">
    <property type="entry name" value="CDGSH IRON-SULFUR DOMAIN-CONTAINING PROTEIN 3, MITOCHONDRIAL"/>
    <property type="match status" value="1"/>
</dbReference>
<dbReference type="InterPro" id="IPR018967">
    <property type="entry name" value="FeS-contain_CDGSH-typ"/>
</dbReference>
<accession>A0A2R8AH31</accession>
<evidence type="ECO:0000313" key="7">
    <source>
        <dbReference type="EMBL" id="SPF75372.1"/>
    </source>
</evidence>
<keyword evidence="1" id="KW-0001">2Fe-2S</keyword>
<evidence type="ECO:0000313" key="8">
    <source>
        <dbReference type="Proteomes" id="UP000244911"/>
    </source>
</evidence>
<name>A0A2R8AH31_9RHOB</name>
<dbReference type="SMART" id="SM00704">
    <property type="entry name" value="ZnF_CDGSH"/>
    <property type="match status" value="2"/>
</dbReference>
<dbReference type="AlphaFoldDB" id="A0A2R8AH31"/>
<protein>
    <recommendedName>
        <fullName evidence="6">Iron-binding zinc finger CDGSH type domain-containing protein</fullName>
    </recommendedName>
</protein>
<keyword evidence="4" id="KW-0411">Iron-sulfur</keyword>
<dbReference type="RefSeq" id="WP_108855480.1">
    <property type="nucleotide sequence ID" value="NZ_OMOI01000001.1"/>
</dbReference>
<dbReference type="GO" id="GO:0005737">
    <property type="term" value="C:cytoplasm"/>
    <property type="evidence" value="ECO:0007669"/>
    <property type="project" value="UniProtKB-ARBA"/>
</dbReference>
<feature type="domain" description="Iron-binding zinc finger CDGSH type" evidence="6">
    <location>
        <begin position="170"/>
        <end position="207"/>
    </location>
</feature>
<dbReference type="InterPro" id="IPR052950">
    <property type="entry name" value="CISD"/>
</dbReference>
<sequence>MKRKEYTGEDITVTFDLKRCIHARNCFLQLPEVFDPSKRPWVQPDNASAEEVAAMIRTCPSGALAFRRNSGVEERAPKINRLAVLENGPLVLAGDVCVEGDDRETRVALCRCGLSKNKPYCDYSHVEGGFEATGEPTPTTPSETEDAGGPAEVSRRPDGPIVVDGNLEVCSGTGRRIGTVGKAFLCRCGSSKNKPFCDGSHKAAGFSDPVDPAS</sequence>
<dbReference type="PANTHER" id="PTHR46491">
    <property type="entry name" value="CDGSH IRON SULFUR DOMAIN PROTEIN HOMOLOG"/>
    <property type="match status" value="1"/>
</dbReference>
<dbReference type="Gene3D" id="3.40.5.90">
    <property type="entry name" value="CDGSH iron-sulfur domain, mitoNEET-type"/>
    <property type="match status" value="2"/>
</dbReference>
<proteinExistence type="predicted"/>
<evidence type="ECO:0000256" key="3">
    <source>
        <dbReference type="ARBA" id="ARBA00023004"/>
    </source>
</evidence>
<dbReference type="OrthoDB" id="9795032at2"/>
<dbReference type="GO" id="GO:0051537">
    <property type="term" value="F:2 iron, 2 sulfur cluster binding"/>
    <property type="evidence" value="ECO:0007669"/>
    <property type="project" value="UniProtKB-KW"/>
</dbReference>
<dbReference type="Pfam" id="PF06902">
    <property type="entry name" value="Fer4_19"/>
    <property type="match status" value="1"/>
</dbReference>
<evidence type="ECO:0000256" key="5">
    <source>
        <dbReference type="SAM" id="MobiDB-lite"/>
    </source>
</evidence>
<organism evidence="7 8">
    <name type="scientific">Aliiroseovarius pelagivivens</name>
    <dbReference type="NCBI Taxonomy" id="1639690"/>
    <lineage>
        <taxon>Bacteria</taxon>
        <taxon>Pseudomonadati</taxon>
        <taxon>Pseudomonadota</taxon>
        <taxon>Alphaproteobacteria</taxon>
        <taxon>Rhodobacterales</taxon>
        <taxon>Paracoccaceae</taxon>
        <taxon>Aliiroseovarius</taxon>
    </lineage>
</organism>
<reference evidence="7 8" key="1">
    <citation type="submission" date="2018-03" db="EMBL/GenBank/DDBJ databases">
        <authorList>
            <person name="Keele B.F."/>
        </authorList>
    </citation>
    <scope>NUCLEOTIDE SEQUENCE [LARGE SCALE GENOMIC DNA]</scope>
    <source>
        <strain evidence="7 8">CECT 8811</strain>
    </source>
</reference>
<dbReference type="InterPro" id="IPR042216">
    <property type="entry name" value="MitoNEET_CISD"/>
</dbReference>
<keyword evidence="3" id="KW-0408">Iron</keyword>
<gene>
    <name evidence="7" type="ORF">ALP8811_00359</name>
</gene>
<dbReference type="GO" id="GO:0046872">
    <property type="term" value="F:metal ion binding"/>
    <property type="evidence" value="ECO:0007669"/>
    <property type="project" value="UniProtKB-KW"/>
</dbReference>
<dbReference type="Proteomes" id="UP000244911">
    <property type="component" value="Unassembled WGS sequence"/>
</dbReference>